<keyword evidence="4 9" id="KW-0812">Transmembrane</keyword>
<dbReference type="InterPro" id="IPR034746">
    <property type="entry name" value="POTRA"/>
</dbReference>
<dbReference type="PROSITE" id="PS51779">
    <property type="entry name" value="POTRA"/>
    <property type="match status" value="1"/>
</dbReference>
<sequence>MRRPGVPRPELPVSTDKAGGFDEPFGHAEPSGSDAVAVPEETHVGSGSHRVCTGTRLRDSIRSRPGAGTRRGADAPEGHRSGAPGRALSLFGRRRRELVQDSAGDARRGRDRVVSTGLEERRREREHAKRRLRLHRLGRVLAVLVTAAALVWGIGFSPLLALRSEEVRITGSDGTVEVSQVREALAGYDGTSLVRLDLSGMGQQVAQELVRVRSARVTRSWPHGVEVALTMRVPVAARQTEAGYEVLDGEAVVLEVVDAVPSGTALITQEGDEPLGEDQVTAVALVVGSLDATTRAQVTGASASATGQVTLVLANGATVFWGDTSQSTLKAEVLLSLLTREARTYDVSSPHSPTTA</sequence>
<evidence type="ECO:0000256" key="6">
    <source>
        <dbReference type="ARBA" id="ARBA00023136"/>
    </source>
</evidence>
<evidence type="ECO:0000256" key="4">
    <source>
        <dbReference type="ARBA" id="ARBA00022692"/>
    </source>
</evidence>
<reference evidence="11 12" key="1">
    <citation type="submission" date="2020-11" db="EMBL/GenBank/DDBJ databases">
        <title>Actinomyces sp. ZJ750.</title>
        <authorList>
            <person name="Zhou J."/>
        </authorList>
    </citation>
    <scope>NUCLEOTIDE SEQUENCE [LARGE SCALE GENOMIC DNA]</scope>
    <source>
        <strain evidence="11 12">ZJ750</strain>
    </source>
</reference>
<gene>
    <name evidence="11" type="ORF">ID810_05060</name>
</gene>
<evidence type="ECO:0000256" key="2">
    <source>
        <dbReference type="ARBA" id="ARBA00022475"/>
    </source>
</evidence>
<keyword evidence="6 9" id="KW-0472">Membrane</keyword>
<evidence type="ECO:0000256" key="8">
    <source>
        <dbReference type="SAM" id="MobiDB-lite"/>
    </source>
</evidence>
<keyword evidence="3" id="KW-0132">Cell division</keyword>
<feature type="compositionally biased region" description="Basic and acidic residues" evidence="8">
    <location>
        <begin position="71"/>
        <end position="80"/>
    </location>
</feature>
<dbReference type="InterPro" id="IPR005548">
    <property type="entry name" value="Cell_div_FtsQ/DivIB_C"/>
</dbReference>
<dbReference type="PANTHER" id="PTHR37820:SF1">
    <property type="entry name" value="CELL DIVISION PROTEIN FTSQ"/>
    <property type="match status" value="1"/>
</dbReference>
<organism evidence="11 12">
    <name type="scientific">Actinomyces respiraculi</name>
    <dbReference type="NCBI Taxonomy" id="2744574"/>
    <lineage>
        <taxon>Bacteria</taxon>
        <taxon>Bacillati</taxon>
        <taxon>Actinomycetota</taxon>
        <taxon>Actinomycetes</taxon>
        <taxon>Actinomycetales</taxon>
        <taxon>Actinomycetaceae</taxon>
        <taxon>Actinomyces</taxon>
    </lineage>
</organism>
<evidence type="ECO:0000256" key="3">
    <source>
        <dbReference type="ARBA" id="ARBA00022618"/>
    </source>
</evidence>
<keyword evidence="7" id="KW-0131">Cell cycle</keyword>
<dbReference type="KEGG" id="arep:ID810_05060"/>
<accession>A0A7T0LM27</accession>
<evidence type="ECO:0000313" key="12">
    <source>
        <dbReference type="Proteomes" id="UP000594637"/>
    </source>
</evidence>
<dbReference type="Gene3D" id="3.10.20.310">
    <property type="entry name" value="membrane protein fhac"/>
    <property type="match status" value="1"/>
</dbReference>
<keyword evidence="12" id="KW-1185">Reference proteome</keyword>
<dbReference type="Pfam" id="PF03799">
    <property type="entry name" value="FtsQ_DivIB_C"/>
    <property type="match status" value="1"/>
</dbReference>
<evidence type="ECO:0000256" key="7">
    <source>
        <dbReference type="ARBA" id="ARBA00023306"/>
    </source>
</evidence>
<dbReference type="InterPro" id="IPR013685">
    <property type="entry name" value="POTRA_FtsQ_type"/>
</dbReference>
<dbReference type="InterPro" id="IPR050487">
    <property type="entry name" value="FtsQ_DivIB"/>
</dbReference>
<feature type="region of interest" description="Disordered" evidence="8">
    <location>
        <begin position="1"/>
        <end position="87"/>
    </location>
</feature>
<dbReference type="Pfam" id="PF08478">
    <property type="entry name" value="POTRA_1"/>
    <property type="match status" value="1"/>
</dbReference>
<dbReference type="GO" id="GO:0005886">
    <property type="term" value="C:plasma membrane"/>
    <property type="evidence" value="ECO:0007669"/>
    <property type="project" value="TreeGrafter"/>
</dbReference>
<dbReference type="GO" id="GO:0051301">
    <property type="term" value="P:cell division"/>
    <property type="evidence" value="ECO:0007669"/>
    <property type="project" value="UniProtKB-KW"/>
</dbReference>
<proteinExistence type="predicted"/>
<feature type="transmembrane region" description="Helical" evidence="9">
    <location>
        <begin position="140"/>
        <end position="162"/>
    </location>
</feature>
<dbReference type="Proteomes" id="UP000594637">
    <property type="component" value="Chromosome"/>
</dbReference>
<evidence type="ECO:0000256" key="1">
    <source>
        <dbReference type="ARBA" id="ARBA00004370"/>
    </source>
</evidence>
<dbReference type="PANTHER" id="PTHR37820">
    <property type="entry name" value="CELL DIVISION PROTEIN DIVIB"/>
    <property type="match status" value="1"/>
</dbReference>
<keyword evidence="5 9" id="KW-1133">Transmembrane helix</keyword>
<protein>
    <submittedName>
        <fullName evidence="11">FtsQ-type POTRA domain-containing protein</fullName>
    </submittedName>
</protein>
<evidence type="ECO:0000259" key="10">
    <source>
        <dbReference type="PROSITE" id="PS51779"/>
    </source>
</evidence>
<dbReference type="EMBL" id="CP063989">
    <property type="protein sequence ID" value="QPL06271.1"/>
    <property type="molecule type" value="Genomic_DNA"/>
</dbReference>
<dbReference type="AlphaFoldDB" id="A0A7T0LM27"/>
<comment type="subcellular location">
    <subcellularLocation>
        <location evidence="1">Membrane</location>
    </subcellularLocation>
</comment>
<keyword evidence="2" id="KW-1003">Cell membrane</keyword>
<feature type="compositionally biased region" description="Pro residues" evidence="8">
    <location>
        <begin position="1"/>
        <end position="10"/>
    </location>
</feature>
<evidence type="ECO:0000256" key="5">
    <source>
        <dbReference type="ARBA" id="ARBA00022989"/>
    </source>
</evidence>
<name>A0A7T0LM27_9ACTO</name>
<evidence type="ECO:0000313" key="11">
    <source>
        <dbReference type="EMBL" id="QPL06271.1"/>
    </source>
</evidence>
<feature type="domain" description="POTRA" evidence="10">
    <location>
        <begin position="162"/>
        <end position="232"/>
    </location>
</feature>
<evidence type="ECO:0000256" key="9">
    <source>
        <dbReference type="SAM" id="Phobius"/>
    </source>
</evidence>